<protein>
    <submittedName>
        <fullName evidence="1">Uncharacterized protein</fullName>
    </submittedName>
</protein>
<sequence length="240" mass="25996">MQLLEDLVRGKVFTHKEIEKGPATHASEAGCPMLSTDPCPDESSVFWFPYKVVIATLACAFVQGSPKRRIAALDERLPIIPLISDNQGNIYSLIDNKSRKMPSAAILIELMSLLRVIVFVSTAYSEAKPPPAAPPPAKAKAQGVPEPRLAHLAAEDGLMGMALNGTGFSFRIQAGAKLESELQADFNRAHEASGKYKAAQTEIAKELKALSNGTQNLQEGAQRIRLGENAPWNIVDEHGR</sequence>
<dbReference type="OrthoDB" id="10443318at2759"/>
<gene>
    <name evidence="1" type="ORF">SNEC2469_LOCUS9133</name>
</gene>
<proteinExistence type="predicted"/>
<evidence type="ECO:0000313" key="1">
    <source>
        <dbReference type="EMBL" id="CAE7351464.1"/>
    </source>
</evidence>
<reference evidence="1" key="1">
    <citation type="submission" date="2021-02" db="EMBL/GenBank/DDBJ databases">
        <authorList>
            <person name="Dougan E. K."/>
            <person name="Rhodes N."/>
            <person name="Thang M."/>
            <person name="Chan C."/>
        </authorList>
    </citation>
    <scope>NUCLEOTIDE SEQUENCE</scope>
</reference>
<keyword evidence="2" id="KW-1185">Reference proteome</keyword>
<name>A0A812PXU6_9DINO</name>
<dbReference type="AlphaFoldDB" id="A0A812PXU6"/>
<organism evidence="1 2">
    <name type="scientific">Symbiodinium necroappetens</name>
    <dbReference type="NCBI Taxonomy" id="1628268"/>
    <lineage>
        <taxon>Eukaryota</taxon>
        <taxon>Sar</taxon>
        <taxon>Alveolata</taxon>
        <taxon>Dinophyceae</taxon>
        <taxon>Suessiales</taxon>
        <taxon>Symbiodiniaceae</taxon>
        <taxon>Symbiodinium</taxon>
    </lineage>
</organism>
<accession>A0A812PXU6</accession>
<evidence type="ECO:0000313" key="2">
    <source>
        <dbReference type="Proteomes" id="UP000601435"/>
    </source>
</evidence>
<dbReference type="EMBL" id="CAJNJA010014844">
    <property type="protein sequence ID" value="CAE7351464.1"/>
    <property type="molecule type" value="Genomic_DNA"/>
</dbReference>
<dbReference type="Proteomes" id="UP000601435">
    <property type="component" value="Unassembled WGS sequence"/>
</dbReference>
<comment type="caution">
    <text evidence="1">The sequence shown here is derived from an EMBL/GenBank/DDBJ whole genome shotgun (WGS) entry which is preliminary data.</text>
</comment>